<dbReference type="EC" id="2.4.1.346" evidence="5"/>
<evidence type="ECO:0000259" key="1">
    <source>
        <dbReference type="Pfam" id="PF00534"/>
    </source>
</evidence>
<dbReference type="GO" id="GO:0016757">
    <property type="term" value="F:glycosyltransferase activity"/>
    <property type="evidence" value="ECO:0007669"/>
    <property type="project" value="UniProtKB-KW"/>
</dbReference>
<keyword evidence="5" id="KW-0328">Glycosyltransferase</keyword>
<organism evidence="5">
    <name type="scientific">Vibrio parahaemolyticus</name>
    <dbReference type="NCBI Taxonomy" id="670"/>
    <lineage>
        <taxon>Bacteria</taxon>
        <taxon>Pseudomonadati</taxon>
        <taxon>Pseudomonadota</taxon>
        <taxon>Gammaproteobacteria</taxon>
        <taxon>Vibrionales</taxon>
        <taxon>Vibrionaceae</taxon>
        <taxon>Vibrio</taxon>
    </lineage>
</organism>
<proteinExistence type="predicted"/>
<dbReference type="RefSeq" id="WP_062866253.1">
    <property type="nucleotide sequence ID" value="NZ_JAEPRX010000002.1"/>
</dbReference>
<dbReference type="EMBL" id="MT898413">
    <property type="protein sequence ID" value="QOS29897.1"/>
    <property type="molecule type" value="Genomic_DNA"/>
</dbReference>
<sequence>MKIIQLSKFYKPYFGGVESVVADISEGLHRINKDVEVVACCKDGHSRNQLVDSVNVHYSKEWFSFSSTSFSLDYVRKVFDLCSRDNIFHVHLPNPLANFAILMAYLFKNREIRIIVHWHSDIIKQKKLLKLYAPLMNWLLEKAETIIVTSQRYLDASEQLSKFKNKCVVIPIGIDSISSLVCQDKVDSIKNLYKNKKIVFSLGRHIYYKGFEYLIESARDVDNAVVIIGGSGPDTEKYKKLIIDNGVSDKVFLIGRIEDSELPSYFAAADVFCFPSTEKSEAFGVVQLESMSVSTPVVSSEIIGSGVPWVNKNNVSGLIFEPKSVVALSKCLNIILTDDDLRADLSNGALSRFNSLFVKEKMISKINDVYEGKL</sequence>
<keyword evidence="5" id="KW-0808">Transferase</keyword>
<evidence type="ECO:0000313" key="5">
    <source>
        <dbReference type="EMBL" id="QOS29897.1"/>
    </source>
</evidence>
<evidence type="ECO:0000313" key="4">
    <source>
        <dbReference type="EMBL" id="QOS20672.1"/>
    </source>
</evidence>
<dbReference type="EMBL" id="MT898166">
    <property type="protein sequence ID" value="QOS20672.1"/>
    <property type="molecule type" value="Genomic_DNA"/>
</dbReference>
<dbReference type="EMBL" id="MT898061">
    <property type="protein sequence ID" value="QOS16840.1"/>
    <property type="molecule type" value="Genomic_DNA"/>
</dbReference>
<protein>
    <submittedName>
        <fullName evidence="5">GDP-mannose-dependent alpha-(1-6)-phosphatidylinositol monomannoside mannosyltransferase</fullName>
        <ecNumber evidence="5">2.4.1.346</ecNumber>
    </submittedName>
</protein>
<feature type="domain" description="Glycosyl transferase family 1" evidence="1">
    <location>
        <begin position="187"/>
        <end position="349"/>
    </location>
</feature>
<dbReference type="PANTHER" id="PTHR12526:SF627">
    <property type="entry name" value="D-RHAMNOSYLTRANSFERASE WBPZ"/>
    <property type="match status" value="1"/>
</dbReference>
<dbReference type="SUPFAM" id="SSF53756">
    <property type="entry name" value="UDP-Glycosyltransferase/glycogen phosphorylase"/>
    <property type="match status" value="1"/>
</dbReference>
<accession>A0A7M1WRY7</accession>
<dbReference type="Pfam" id="PF13439">
    <property type="entry name" value="Glyco_transf_4"/>
    <property type="match status" value="1"/>
</dbReference>
<feature type="domain" description="Glycosyltransferase subfamily 4-like N-terminal" evidence="2">
    <location>
        <begin position="14"/>
        <end position="175"/>
    </location>
</feature>
<evidence type="ECO:0000313" key="3">
    <source>
        <dbReference type="EMBL" id="QOS16840.1"/>
    </source>
</evidence>
<dbReference type="GO" id="GO:1901135">
    <property type="term" value="P:carbohydrate derivative metabolic process"/>
    <property type="evidence" value="ECO:0007669"/>
    <property type="project" value="UniProtKB-ARBA"/>
</dbReference>
<dbReference type="AlphaFoldDB" id="A0A7M1WRY7"/>
<reference evidence="5" key="1">
    <citation type="submission" date="2020-08" db="EMBL/GenBank/DDBJ databases">
        <title>Genetic structure, function and evolution of capsule biosynthesis loci in Vibrio parahaemolyticus.</title>
        <authorList>
            <person name="Li L."/>
            <person name="Bian S."/>
        </authorList>
    </citation>
    <scope>NUCLEOTIDE SEQUENCE</scope>
    <source>
        <strain evidence="4">VP361</strain>
        <strain evidence="3">VP362</strain>
        <strain evidence="5">VP400</strain>
    </source>
</reference>
<dbReference type="InterPro" id="IPR001296">
    <property type="entry name" value="Glyco_trans_1"/>
</dbReference>
<gene>
    <name evidence="5" type="primary">pimB</name>
    <name evidence="4" type="ORF">VP361_00021</name>
    <name evidence="3" type="ORF">VP362_00021</name>
    <name evidence="5" type="ORF">VP400_00021</name>
</gene>
<dbReference type="Pfam" id="PF00534">
    <property type="entry name" value="Glycos_transf_1"/>
    <property type="match status" value="1"/>
</dbReference>
<dbReference type="PANTHER" id="PTHR12526">
    <property type="entry name" value="GLYCOSYLTRANSFERASE"/>
    <property type="match status" value="1"/>
</dbReference>
<dbReference type="InterPro" id="IPR028098">
    <property type="entry name" value="Glyco_trans_4-like_N"/>
</dbReference>
<evidence type="ECO:0000259" key="2">
    <source>
        <dbReference type="Pfam" id="PF13439"/>
    </source>
</evidence>
<dbReference type="Gene3D" id="3.40.50.2000">
    <property type="entry name" value="Glycogen Phosphorylase B"/>
    <property type="match status" value="2"/>
</dbReference>
<name>A0A7M1WRY7_VIBPH</name>